<dbReference type="InterPro" id="IPR050272">
    <property type="entry name" value="Isochorismatase-like_hydrls"/>
</dbReference>
<sequence>MHSRLDRSVIAEPYHYPHDASFGPATSAIVVIDMQRDFCEVGGYFDCQGYDVEDARSLIPTIQALLSAARRAGFPVFFTREGMEQHTKHQSLARK</sequence>
<comment type="similarity">
    <text evidence="1">Belongs to the isochorismatase family.</text>
</comment>
<evidence type="ECO:0000313" key="5">
    <source>
        <dbReference type="Proteomes" id="UP000019473"/>
    </source>
</evidence>
<gene>
    <name evidence="4" type="ORF">A1O7_09286</name>
</gene>
<dbReference type="GO" id="GO:0016787">
    <property type="term" value="F:hydrolase activity"/>
    <property type="evidence" value="ECO:0007669"/>
    <property type="project" value="UniProtKB-KW"/>
</dbReference>
<dbReference type="Gene3D" id="3.40.50.850">
    <property type="entry name" value="Isochorismatase-like"/>
    <property type="match status" value="1"/>
</dbReference>
<dbReference type="InterPro" id="IPR036380">
    <property type="entry name" value="Isochorismatase-like_sf"/>
</dbReference>
<evidence type="ECO:0000313" key="4">
    <source>
        <dbReference type="EMBL" id="EXJ53949.1"/>
    </source>
</evidence>
<dbReference type="PANTHER" id="PTHR43540:SF9">
    <property type="entry name" value="FAMILY HYDROLASE, PUTATIVE (AFU_ORTHOLOGUE AFUA_2G08700)-RELATED"/>
    <property type="match status" value="1"/>
</dbReference>
<dbReference type="GeneID" id="19183849"/>
<accession>W9W5V4</accession>
<name>W9W5V4_9EURO</name>
<dbReference type="InterPro" id="IPR000868">
    <property type="entry name" value="Isochorismatase-like_dom"/>
</dbReference>
<evidence type="ECO:0000256" key="1">
    <source>
        <dbReference type="ARBA" id="ARBA00006336"/>
    </source>
</evidence>
<evidence type="ECO:0000259" key="3">
    <source>
        <dbReference type="Pfam" id="PF00857"/>
    </source>
</evidence>
<keyword evidence="5" id="KW-1185">Reference proteome</keyword>
<comment type="caution">
    <text evidence="4">The sequence shown here is derived from an EMBL/GenBank/DDBJ whole genome shotgun (WGS) entry which is preliminary data.</text>
</comment>
<dbReference type="PANTHER" id="PTHR43540">
    <property type="entry name" value="PEROXYUREIDOACRYLATE/UREIDOACRYLATE AMIDOHYDROLASE-RELATED"/>
    <property type="match status" value="1"/>
</dbReference>
<organism evidence="4 5">
    <name type="scientific">Cladophialophora yegresii CBS 114405</name>
    <dbReference type="NCBI Taxonomy" id="1182544"/>
    <lineage>
        <taxon>Eukaryota</taxon>
        <taxon>Fungi</taxon>
        <taxon>Dikarya</taxon>
        <taxon>Ascomycota</taxon>
        <taxon>Pezizomycotina</taxon>
        <taxon>Eurotiomycetes</taxon>
        <taxon>Chaetothyriomycetidae</taxon>
        <taxon>Chaetothyriales</taxon>
        <taxon>Herpotrichiellaceae</taxon>
        <taxon>Cladophialophora</taxon>
    </lineage>
</organism>
<dbReference type="Proteomes" id="UP000019473">
    <property type="component" value="Unassembled WGS sequence"/>
</dbReference>
<dbReference type="RefSeq" id="XP_007761464.1">
    <property type="nucleotide sequence ID" value="XM_007763274.1"/>
</dbReference>
<dbReference type="Pfam" id="PF00857">
    <property type="entry name" value="Isochorismatase"/>
    <property type="match status" value="1"/>
</dbReference>
<dbReference type="HOGENOM" id="CLU_179655_0_0_1"/>
<protein>
    <recommendedName>
        <fullName evidence="3">Isochorismatase-like domain-containing protein</fullName>
    </recommendedName>
</protein>
<dbReference type="VEuPathDB" id="FungiDB:A1O7_09286"/>
<keyword evidence="2" id="KW-0378">Hydrolase</keyword>
<reference evidence="4 5" key="1">
    <citation type="submission" date="2013-03" db="EMBL/GenBank/DDBJ databases">
        <title>The Genome Sequence of Cladophialophora yegresii CBS 114405.</title>
        <authorList>
            <consortium name="The Broad Institute Genomics Platform"/>
            <person name="Cuomo C."/>
            <person name="de Hoog S."/>
            <person name="Gorbushina A."/>
            <person name="Walker B."/>
            <person name="Young S.K."/>
            <person name="Zeng Q."/>
            <person name="Gargeya S."/>
            <person name="Fitzgerald M."/>
            <person name="Haas B."/>
            <person name="Abouelleil A."/>
            <person name="Allen A.W."/>
            <person name="Alvarado L."/>
            <person name="Arachchi H.M."/>
            <person name="Berlin A.M."/>
            <person name="Chapman S.B."/>
            <person name="Gainer-Dewar J."/>
            <person name="Goldberg J."/>
            <person name="Griggs A."/>
            <person name="Gujja S."/>
            <person name="Hansen M."/>
            <person name="Howarth C."/>
            <person name="Imamovic A."/>
            <person name="Ireland A."/>
            <person name="Larimer J."/>
            <person name="McCowan C."/>
            <person name="Murphy C."/>
            <person name="Pearson M."/>
            <person name="Poon T.W."/>
            <person name="Priest M."/>
            <person name="Roberts A."/>
            <person name="Saif S."/>
            <person name="Shea T."/>
            <person name="Sisk P."/>
            <person name="Sykes S."/>
            <person name="Wortman J."/>
            <person name="Nusbaum C."/>
            <person name="Birren B."/>
        </authorList>
    </citation>
    <scope>NUCLEOTIDE SEQUENCE [LARGE SCALE GENOMIC DNA]</scope>
    <source>
        <strain evidence="4 5">CBS 114405</strain>
    </source>
</reference>
<dbReference type="AlphaFoldDB" id="W9W5V4"/>
<feature type="domain" description="Isochorismatase-like" evidence="3">
    <location>
        <begin position="27"/>
        <end position="90"/>
    </location>
</feature>
<dbReference type="OrthoDB" id="167809at2759"/>
<evidence type="ECO:0000256" key="2">
    <source>
        <dbReference type="ARBA" id="ARBA00022801"/>
    </source>
</evidence>
<dbReference type="SUPFAM" id="SSF52499">
    <property type="entry name" value="Isochorismatase-like hydrolases"/>
    <property type="match status" value="1"/>
</dbReference>
<proteinExistence type="inferred from homology"/>
<dbReference type="EMBL" id="AMGW01000007">
    <property type="protein sequence ID" value="EXJ53949.1"/>
    <property type="molecule type" value="Genomic_DNA"/>
</dbReference>